<keyword evidence="2 4" id="KW-0238">DNA-binding</keyword>
<dbReference type="CDD" id="cd01195">
    <property type="entry name" value="INT_C_like_5"/>
    <property type="match status" value="1"/>
</dbReference>
<dbReference type="Proteomes" id="UP000316280">
    <property type="component" value="Unassembled WGS sequence"/>
</dbReference>
<gene>
    <name evidence="7" type="ORF">EWV63_18740</name>
</gene>
<dbReference type="InterPro" id="IPR010998">
    <property type="entry name" value="Integrase_recombinase_N"/>
</dbReference>
<reference evidence="7 8" key="1">
    <citation type="submission" date="2019-01" db="EMBL/GenBank/DDBJ databases">
        <title>Coherence of Microcystis species and biogeography revealed through population genomics.</title>
        <authorList>
            <person name="Perez-Carrascal O.M."/>
            <person name="Terrat Y."/>
            <person name="Giani A."/>
            <person name="Fortin N."/>
            <person name="Tromas N."/>
            <person name="Shapiro B.J."/>
        </authorList>
    </citation>
    <scope>NUCLEOTIDE SEQUENCE [LARGE SCALE GENOMIC DNA]</scope>
    <source>
        <strain evidence="7">Ma_OC_H_19870700_S124</strain>
    </source>
</reference>
<evidence type="ECO:0000313" key="8">
    <source>
        <dbReference type="Proteomes" id="UP000316280"/>
    </source>
</evidence>
<evidence type="ECO:0000256" key="4">
    <source>
        <dbReference type="PROSITE-ProRule" id="PRU01248"/>
    </source>
</evidence>
<evidence type="ECO:0000256" key="3">
    <source>
        <dbReference type="ARBA" id="ARBA00023172"/>
    </source>
</evidence>
<dbReference type="GO" id="GO:0006310">
    <property type="term" value="P:DNA recombination"/>
    <property type="evidence" value="ECO:0007669"/>
    <property type="project" value="UniProtKB-KW"/>
</dbReference>
<dbReference type="InterPro" id="IPR050090">
    <property type="entry name" value="Tyrosine_recombinase_XerCD"/>
</dbReference>
<dbReference type="EMBL" id="SFBR01000172">
    <property type="protein sequence ID" value="TRT82843.1"/>
    <property type="molecule type" value="Genomic_DNA"/>
</dbReference>
<accession>A0A552ABK3</accession>
<evidence type="ECO:0000259" key="5">
    <source>
        <dbReference type="PROSITE" id="PS51898"/>
    </source>
</evidence>
<dbReference type="AlphaFoldDB" id="A0A552ABK3"/>
<comment type="similarity">
    <text evidence="1">Belongs to the 'phage' integrase family.</text>
</comment>
<dbReference type="PROSITE" id="PS51900">
    <property type="entry name" value="CB"/>
    <property type="match status" value="1"/>
</dbReference>
<dbReference type="InterPro" id="IPR002104">
    <property type="entry name" value="Integrase_catalytic"/>
</dbReference>
<dbReference type="GO" id="GO:0003677">
    <property type="term" value="F:DNA binding"/>
    <property type="evidence" value="ECO:0007669"/>
    <property type="project" value="UniProtKB-UniRule"/>
</dbReference>
<dbReference type="InterPro" id="IPR044068">
    <property type="entry name" value="CB"/>
</dbReference>
<protein>
    <submittedName>
        <fullName evidence="7">Integrase</fullName>
    </submittedName>
</protein>
<dbReference type="PANTHER" id="PTHR30349">
    <property type="entry name" value="PHAGE INTEGRASE-RELATED"/>
    <property type="match status" value="1"/>
</dbReference>
<dbReference type="GO" id="GO:0015074">
    <property type="term" value="P:DNA integration"/>
    <property type="evidence" value="ECO:0007669"/>
    <property type="project" value="InterPro"/>
</dbReference>
<proteinExistence type="inferred from homology"/>
<feature type="domain" description="Core-binding (CB)" evidence="6">
    <location>
        <begin position="69"/>
        <end position="161"/>
    </location>
</feature>
<dbReference type="PANTHER" id="PTHR30349:SF64">
    <property type="entry name" value="PROPHAGE INTEGRASE INTD-RELATED"/>
    <property type="match status" value="1"/>
</dbReference>
<dbReference type="Pfam" id="PF00589">
    <property type="entry name" value="Phage_integrase"/>
    <property type="match status" value="1"/>
</dbReference>
<evidence type="ECO:0000256" key="2">
    <source>
        <dbReference type="ARBA" id="ARBA00023125"/>
    </source>
</evidence>
<dbReference type="PROSITE" id="PS51898">
    <property type="entry name" value="TYR_RECOMBINASE"/>
    <property type="match status" value="1"/>
</dbReference>
<keyword evidence="3" id="KW-0233">DNA recombination</keyword>
<sequence length="374" mass="42100">MLFDPVRRHSPTVERLRPRFLTTGRCRDVEHDNLGIVNLHYRNPKFVSATDLTRREDIAPLRPSSGQALDNPDVLAQLLAAKRSPRTRHAYAGDLKDFFVFAFGCEEPTPGVTQEFLSLDRFAALSLVLRYKAHLRDERGLAEATRNRRLSAIKSLVRLANQLGQCDFNLSELSGDKVVRYRDTTGVSKEVYRDLLAVPDRSTLKGKRDYAILRLLWDNALRRGEIESADIKDLDTEGRTLAIFGKGRGQQKETVSLSRPTLDAILDWLRERRELDIRQPLFIALDRCSRGHRLTGSAIHKLVAKIAAAAGVNKKMSPHRVRHSGITAALDATGGDVRRVQKLSRHADLNTLMIYDDNRKNVQGEISDLLAGLV</sequence>
<dbReference type="InterPro" id="IPR013762">
    <property type="entry name" value="Integrase-like_cat_sf"/>
</dbReference>
<comment type="caution">
    <text evidence="7">The sequence shown here is derived from an EMBL/GenBank/DDBJ whole genome shotgun (WGS) entry which is preliminary data.</text>
</comment>
<evidence type="ECO:0000259" key="6">
    <source>
        <dbReference type="PROSITE" id="PS51900"/>
    </source>
</evidence>
<dbReference type="Gene3D" id="1.10.150.130">
    <property type="match status" value="1"/>
</dbReference>
<dbReference type="InterPro" id="IPR011010">
    <property type="entry name" value="DNA_brk_join_enz"/>
</dbReference>
<feature type="domain" description="Tyr recombinase" evidence="5">
    <location>
        <begin position="182"/>
        <end position="368"/>
    </location>
</feature>
<dbReference type="Gene3D" id="1.10.443.10">
    <property type="entry name" value="Intergrase catalytic core"/>
    <property type="match status" value="1"/>
</dbReference>
<organism evidence="7 8">
    <name type="scientific">Microcystis aeruginosa Ma_OC_H_19870700_S124</name>
    <dbReference type="NCBI Taxonomy" id="2486262"/>
    <lineage>
        <taxon>Bacteria</taxon>
        <taxon>Bacillati</taxon>
        <taxon>Cyanobacteriota</taxon>
        <taxon>Cyanophyceae</taxon>
        <taxon>Oscillatoriophycideae</taxon>
        <taxon>Chroococcales</taxon>
        <taxon>Microcystaceae</taxon>
        <taxon>Microcystis</taxon>
    </lineage>
</organism>
<evidence type="ECO:0000313" key="7">
    <source>
        <dbReference type="EMBL" id="TRT82843.1"/>
    </source>
</evidence>
<evidence type="ECO:0000256" key="1">
    <source>
        <dbReference type="ARBA" id="ARBA00008857"/>
    </source>
</evidence>
<dbReference type="SUPFAM" id="SSF56349">
    <property type="entry name" value="DNA breaking-rejoining enzymes"/>
    <property type="match status" value="1"/>
</dbReference>
<name>A0A552ABK3_MICAE</name>